<evidence type="ECO:0000259" key="12">
    <source>
        <dbReference type="Pfam" id="PF02767"/>
    </source>
</evidence>
<keyword evidence="15" id="KW-1185">Reference proteome</keyword>
<comment type="function">
    <text evidence="10">Confers DNA tethering and processivity to DNA polymerases and other proteins. Acts as a clamp, forming a ring around DNA (a reaction catalyzed by the clamp-loading complex) which diffuses in an ATP-independent manner freely and bidirectionally along dsDNA. Initially characterized for its ability to contact the catalytic subunit of DNA polymerase III (Pol III), a complex, multichain enzyme responsible for most of the replicative synthesis in bacteria; Pol III exhibits 3'-5' exonuclease proofreading activity. The beta chain is required for initiation of replication as well as for processivity of DNA replication.</text>
</comment>
<dbReference type="PANTHER" id="PTHR30478:SF0">
    <property type="entry name" value="BETA SLIDING CLAMP"/>
    <property type="match status" value="1"/>
</dbReference>
<dbReference type="Pfam" id="PF02767">
    <property type="entry name" value="DNA_pol3_beta_2"/>
    <property type="match status" value="1"/>
</dbReference>
<evidence type="ECO:0000256" key="3">
    <source>
        <dbReference type="ARBA" id="ARBA00021035"/>
    </source>
</evidence>
<feature type="domain" description="DNA polymerase III beta sliding clamp N-terminal" evidence="11">
    <location>
        <begin position="1"/>
        <end position="127"/>
    </location>
</feature>
<reference evidence="14 15" key="1">
    <citation type="journal article" date="2019" name="Microorganisms">
        <title>Paenibacillus lutrae sp. nov., A Chitinolytic Species Isolated from A River Otter in Castril Natural Park, Granada, Spain.</title>
        <authorList>
            <person name="Rodriguez M."/>
            <person name="Reina J.C."/>
            <person name="Bejar V."/>
            <person name="Llamas I."/>
        </authorList>
    </citation>
    <scope>NUCLEOTIDE SEQUENCE [LARGE SCALE GENOMIC DNA]</scope>
    <source>
        <strain evidence="14 15">N10</strain>
    </source>
</reference>
<dbReference type="GO" id="GO:0003677">
    <property type="term" value="F:DNA binding"/>
    <property type="evidence" value="ECO:0007669"/>
    <property type="project" value="UniProtKB-UniRule"/>
</dbReference>
<keyword evidence="5 10" id="KW-0808">Transferase</keyword>
<comment type="caution">
    <text evidence="14">The sequence shown here is derived from an EMBL/GenBank/DDBJ whole genome shotgun (WGS) entry which is preliminary data.</text>
</comment>
<dbReference type="NCBIfam" id="TIGR00663">
    <property type="entry name" value="dnan"/>
    <property type="match status" value="1"/>
</dbReference>
<evidence type="ECO:0000256" key="5">
    <source>
        <dbReference type="ARBA" id="ARBA00022679"/>
    </source>
</evidence>
<accession>A0A7X3FJI1</accession>
<feature type="domain" description="DNA polymerase III beta sliding clamp C-terminal" evidence="13">
    <location>
        <begin position="255"/>
        <end position="377"/>
    </location>
</feature>
<dbReference type="CDD" id="cd00140">
    <property type="entry name" value="beta_clamp"/>
    <property type="match status" value="1"/>
</dbReference>
<dbReference type="InterPro" id="IPR046938">
    <property type="entry name" value="DNA_clamp_sf"/>
</dbReference>
<evidence type="ECO:0000259" key="13">
    <source>
        <dbReference type="Pfam" id="PF02768"/>
    </source>
</evidence>
<keyword evidence="8 10" id="KW-0239">DNA-directed DNA polymerase</keyword>
<dbReference type="Gene3D" id="3.10.150.10">
    <property type="entry name" value="DNA Polymerase III, subunit A, domain 2"/>
    <property type="match status" value="1"/>
</dbReference>
<comment type="subcellular location">
    <subcellularLocation>
        <location evidence="1 10">Cytoplasm</location>
    </subcellularLocation>
</comment>
<evidence type="ECO:0000313" key="14">
    <source>
        <dbReference type="EMBL" id="MVP00768.1"/>
    </source>
</evidence>
<dbReference type="FunFam" id="3.10.150.10:FF:000007">
    <property type="entry name" value="Beta sliding clamp"/>
    <property type="match status" value="1"/>
</dbReference>
<feature type="domain" description="DNA polymerase III beta sliding clamp central" evidence="12">
    <location>
        <begin position="137"/>
        <end position="252"/>
    </location>
</feature>
<evidence type="ECO:0000256" key="9">
    <source>
        <dbReference type="ARBA" id="ARBA00023125"/>
    </source>
</evidence>
<dbReference type="EMBL" id="RHLK01000007">
    <property type="protein sequence ID" value="MVP00768.1"/>
    <property type="molecule type" value="Genomic_DNA"/>
</dbReference>
<dbReference type="Gene3D" id="3.70.10.10">
    <property type="match status" value="1"/>
</dbReference>
<dbReference type="GO" id="GO:0008408">
    <property type="term" value="F:3'-5' exonuclease activity"/>
    <property type="evidence" value="ECO:0007669"/>
    <property type="project" value="InterPro"/>
</dbReference>
<evidence type="ECO:0000256" key="10">
    <source>
        <dbReference type="PIRNR" id="PIRNR000804"/>
    </source>
</evidence>
<keyword evidence="7 10" id="KW-0235">DNA replication</keyword>
<dbReference type="SMART" id="SM00480">
    <property type="entry name" value="POL3Bc"/>
    <property type="match status" value="1"/>
</dbReference>
<evidence type="ECO:0000313" key="15">
    <source>
        <dbReference type="Proteomes" id="UP000490800"/>
    </source>
</evidence>
<dbReference type="Pfam" id="PF00712">
    <property type="entry name" value="DNA_pol3_beta"/>
    <property type="match status" value="1"/>
</dbReference>
<name>A0A7X3FJI1_9BACL</name>
<keyword evidence="6 10" id="KW-0548">Nucleotidyltransferase</keyword>
<evidence type="ECO:0000256" key="6">
    <source>
        <dbReference type="ARBA" id="ARBA00022695"/>
    </source>
</evidence>
<dbReference type="Pfam" id="PF02768">
    <property type="entry name" value="DNA_pol3_beta_3"/>
    <property type="match status" value="1"/>
</dbReference>
<dbReference type="GO" id="GO:0003887">
    <property type="term" value="F:DNA-directed DNA polymerase activity"/>
    <property type="evidence" value="ECO:0007669"/>
    <property type="project" value="UniProtKB-UniRule"/>
</dbReference>
<dbReference type="RefSeq" id="WP_068776479.1">
    <property type="nucleotide sequence ID" value="NZ_RHLK01000007.1"/>
</dbReference>
<evidence type="ECO:0000256" key="7">
    <source>
        <dbReference type="ARBA" id="ARBA00022705"/>
    </source>
</evidence>
<comment type="subunit">
    <text evidence="10">Forms a ring-shaped head-to-tail homodimer around DNA.</text>
</comment>
<evidence type="ECO:0000256" key="2">
    <source>
        <dbReference type="ARBA" id="ARBA00010752"/>
    </source>
</evidence>
<dbReference type="InterPro" id="IPR001001">
    <property type="entry name" value="DNA_polIII_beta"/>
</dbReference>
<comment type="similarity">
    <text evidence="2 10">Belongs to the beta sliding clamp family.</text>
</comment>
<evidence type="ECO:0000256" key="4">
    <source>
        <dbReference type="ARBA" id="ARBA00022490"/>
    </source>
</evidence>
<dbReference type="InterPro" id="IPR022635">
    <property type="entry name" value="DNA_polIII_beta_C"/>
</dbReference>
<dbReference type="AlphaFoldDB" id="A0A7X3FJI1"/>
<organism evidence="14 15">
    <name type="scientific">Paenibacillus lutrae</name>
    <dbReference type="NCBI Taxonomy" id="2078573"/>
    <lineage>
        <taxon>Bacteria</taxon>
        <taxon>Bacillati</taxon>
        <taxon>Bacillota</taxon>
        <taxon>Bacilli</taxon>
        <taxon>Bacillales</taxon>
        <taxon>Paenibacillaceae</taxon>
        <taxon>Paenibacillus</taxon>
    </lineage>
</organism>
<dbReference type="PIRSF" id="PIRSF000804">
    <property type="entry name" value="DNA_pol_III_b"/>
    <property type="match status" value="1"/>
</dbReference>
<gene>
    <name evidence="14" type="primary">dnaN</name>
    <name evidence="14" type="ORF">EDM21_14750</name>
</gene>
<dbReference type="InterPro" id="IPR022637">
    <property type="entry name" value="DNA_polIII_beta_cen"/>
</dbReference>
<keyword evidence="9" id="KW-0238">DNA-binding</keyword>
<dbReference type="PANTHER" id="PTHR30478">
    <property type="entry name" value="DNA POLYMERASE III SUBUNIT BETA"/>
    <property type="match status" value="1"/>
</dbReference>
<dbReference type="OrthoDB" id="8421503at2"/>
<dbReference type="InterPro" id="IPR022634">
    <property type="entry name" value="DNA_polIII_beta_N"/>
</dbReference>
<evidence type="ECO:0000256" key="1">
    <source>
        <dbReference type="ARBA" id="ARBA00004496"/>
    </source>
</evidence>
<keyword evidence="4 10" id="KW-0963">Cytoplasm</keyword>
<evidence type="ECO:0000256" key="8">
    <source>
        <dbReference type="ARBA" id="ARBA00022932"/>
    </source>
</evidence>
<dbReference type="GO" id="GO:0006271">
    <property type="term" value="P:DNA strand elongation involved in DNA replication"/>
    <property type="evidence" value="ECO:0007669"/>
    <property type="project" value="TreeGrafter"/>
</dbReference>
<dbReference type="GO" id="GO:0005737">
    <property type="term" value="C:cytoplasm"/>
    <property type="evidence" value="ECO:0007669"/>
    <property type="project" value="UniProtKB-SubCell"/>
</dbReference>
<evidence type="ECO:0000259" key="11">
    <source>
        <dbReference type="Pfam" id="PF00712"/>
    </source>
</evidence>
<protein>
    <recommendedName>
        <fullName evidence="3 10">Beta sliding clamp</fullName>
    </recommendedName>
</protein>
<dbReference type="GO" id="GO:0009360">
    <property type="term" value="C:DNA polymerase III complex"/>
    <property type="evidence" value="ECO:0007669"/>
    <property type="project" value="InterPro"/>
</dbReference>
<proteinExistence type="inferred from homology"/>
<sequence length="380" mass="42943">MKLTILKDYLNEAIQHVSKAISSKTTIPILTGIKIDATHEGVTLTASDTDISIQSFMPFETAELKVIELFQPGSVVLPAKFFMEMIRKLPSQTIEIEVKDHFQTTIRSGSSEVQIMGLDPEEYPLLPQIEESRTIRIPSDLLKTMIKQTSFSVSTNETTPILTGILWQIANNKLKFIACDRHRLASREINLELDSDQKFNPIVISGRTLNELSKILPDQNTLIDIVISDSQVLFKMNAILFYTRILDGTYPDTSKLIPQTFQTELVVGTKELADAIDRAYLLSREDKTNIVKLVMKEDETIEVSSSSSELGKVTEQLQLQRINGELLRISFNSKYMLDALKVLDSDRIHIGFTGAMQPIIIRPEDQENILQLILPYRTTN</sequence>
<dbReference type="Proteomes" id="UP000490800">
    <property type="component" value="Unassembled WGS sequence"/>
</dbReference>
<dbReference type="SUPFAM" id="SSF55979">
    <property type="entry name" value="DNA clamp"/>
    <property type="match status" value="3"/>
</dbReference>